<dbReference type="GO" id="GO:0016887">
    <property type="term" value="F:ATP hydrolysis activity"/>
    <property type="evidence" value="ECO:0007669"/>
    <property type="project" value="InterPro"/>
</dbReference>
<dbReference type="OrthoDB" id="9802264at2"/>
<evidence type="ECO:0000259" key="5">
    <source>
        <dbReference type="PROSITE" id="PS50893"/>
    </source>
</evidence>
<dbReference type="InterPro" id="IPR008144">
    <property type="entry name" value="Guanylate_kin-like_dom"/>
</dbReference>
<dbReference type="PROSITE" id="PS00211">
    <property type="entry name" value="ABC_TRANSPORTER_1"/>
    <property type="match status" value="1"/>
</dbReference>
<dbReference type="RefSeq" id="WP_071874954.1">
    <property type="nucleotide sequence ID" value="NZ_JBHSHF010000015.1"/>
</dbReference>
<reference evidence="6" key="1">
    <citation type="journal article" date="2021" name="PeerJ">
        <title>Extensive microbial diversity within the chicken gut microbiome revealed by metagenomics and culture.</title>
        <authorList>
            <person name="Gilroy R."/>
            <person name="Ravi A."/>
            <person name="Getino M."/>
            <person name="Pursley I."/>
            <person name="Horton D.L."/>
            <person name="Alikhan N.F."/>
            <person name="Baker D."/>
            <person name="Gharbi K."/>
            <person name="Hall N."/>
            <person name="Watson M."/>
            <person name="Adriaenssens E.M."/>
            <person name="Foster-Nyarko E."/>
            <person name="Jarju S."/>
            <person name="Secka A."/>
            <person name="Antonio M."/>
            <person name="Oren A."/>
            <person name="Chaudhuri R.R."/>
            <person name="La Ragione R."/>
            <person name="Hildebrand F."/>
            <person name="Pallen M.J."/>
        </authorList>
    </citation>
    <scope>NUCLEOTIDE SEQUENCE</scope>
    <source>
        <strain evidence="6">150</strain>
    </source>
</reference>
<dbReference type="Pfam" id="PF00005">
    <property type="entry name" value="ABC_tran"/>
    <property type="match status" value="1"/>
</dbReference>
<sequence>MSILNNLYQVKNVSHQINNQTILKDINLTMEDGKIYSIIGPSGAGKTTLLQLLSGLQTVQSGECLFKGQTMEDVVVALVPQDYGLLPWQTVRQAVTAGAKLSQKKKLTQAEQEDITTLLEQMNLLEHQEKYPNQLSGGQKQRVAIARGFATQGSLLLMDEPFSALDAFTREKAQALFLTRWQVYQPLTVFVTHDIEEAILIADEIIVLSANPGEVKKIIPSPFKDKTRLAENRQSMALFEMILLLRKEIEA</sequence>
<dbReference type="EMBL" id="JAJJVO010000048">
    <property type="protein sequence ID" value="MCC9273213.1"/>
    <property type="molecule type" value="Genomic_DNA"/>
</dbReference>
<evidence type="ECO:0000313" key="7">
    <source>
        <dbReference type="Proteomes" id="UP000813384"/>
    </source>
</evidence>
<dbReference type="InterPro" id="IPR003593">
    <property type="entry name" value="AAA+_ATPase"/>
</dbReference>
<evidence type="ECO:0000256" key="1">
    <source>
        <dbReference type="ARBA" id="ARBA00022448"/>
    </source>
</evidence>
<dbReference type="InterPro" id="IPR050166">
    <property type="entry name" value="ABC_transporter_ATP-bind"/>
</dbReference>
<feature type="domain" description="Guanylate kinase-like" evidence="4">
    <location>
        <begin position="33"/>
        <end position="251"/>
    </location>
</feature>
<organism evidence="6 7">
    <name type="scientific">Enterococcus aquimarinus</name>
    <dbReference type="NCBI Taxonomy" id="328396"/>
    <lineage>
        <taxon>Bacteria</taxon>
        <taxon>Bacillati</taxon>
        <taxon>Bacillota</taxon>
        <taxon>Bacilli</taxon>
        <taxon>Lactobacillales</taxon>
        <taxon>Enterococcaceae</taxon>
        <taxon>Enterococcus</taxon>
    </lineage>
</organism>
<evidence type="ECO:0000256" key="2">
    <source>
        <dbReference type="ARBA" id="ARBA00022741"/>
    </source>
</evidence>
<feature type="domain" description="ABC transporter" evidence="5">
    <location>
        <begin position="8"/>
        <end position="235"/>
    </location>
</feature>
<name>A0A9E3ZTA0_9ENTE</name>
<dbReference type="Proteomes" id="UP000813384">
    <property type="component" value="Unassembled WGS sequence"/>
</dbReference>
<accession>A0A9E3ZTA0</accession>
<keyword evidence="1" id="KW-0813">Transport</keyword>
<keyword evidence="2" id="KW-0547">Nucleotide-binding</keyword>
<keyword evidence="3 6" id="KW-0067">ATP-binding</keyword>
<dbReference type="InterPro" id="IPR027417">
    <property type="entry name" value="P-loop_NTPase"/>
</dbReference>
<protein>
    <submittedName>
        <fullName evidence="6">ABC transporter ATP-binding protein</fullName>
    </submittedName>
</protein>
<dbReference type="GO" id="GO:0005524">
    <property type="term" value="F:ATP binding"/>
    <property type="evidence" value="ECO:0007669"/>
    <property type="project" value="UniProtKB-KW"/>
</dbReference>
<dbReference type="SMART" id="SM00382">
    <property type="entry name" value="AAA"/>
    <property type="match status" value="1"/>
</dbReference>
<dbReference type="SUPFAM" id="SSF52540">
    <property type="entry name" value="P-loop containing nucleoside triphosphate hydrolases"/>
    <property type="match status" value="1"/>
</dbReference>
<dbReference type="InterPro" id="IPR017871">
    <property type="entry name" value="ABC_transporter-like_CS"/>
</dbReference>
<dbReference type="PROSITE" id="PS50052">
    <property type="entry name" value="GUANYLATE_KINASE_2"/>
    <property type="match status" value="1"/>
</dbReference>
<reference evidence="6" key="2">
    <citation type="submission" date="2021-11" db="EMBL/GenBank/DDBJ databases">
        <authorList>
            <person name="Gilroy R."/>
        </authorList>
    </citation>
    <scope>NUCLEOTIDE SEQUENCE</scope>
    <source>
        <strain evidence="6">150</strain>
    </source>
</reference>
<dbReference type="AlphaFoldDB" id="A0A9E3ZTA0"/>
<evidence type="ECO:0000313" key="6">
    <source>
        <dbReference type="EMBL" id="MCC9273213.1"/>
    </source>
</evidence>
<dbReference type="PANTHER" id="PTHR42788:SF13">
    <property type="entry name" value="ALIPHATIC SULFONATES IMPORT ATP-BINDING PROTEIN SSUB"/>
    <property type="match status" value="1"/>
</dbReference>
<proteinExistence type="predicted"/>
<dbReference type="Gene3D" id="3.40.50.300">
    <property type="entry name" value="P-loop containing nucleotide triphosphate hydrolases"/>
    <property type="match status" value="1"/>
</dbReference>
<evidence type="ECO:0000259" key="4">
    <source>
        <dbReference type="PROSITE" id="PS50052"/>
    </source>
</evidence>
<dbReference type="PROSITE" id="PS50893">
    <property type="entry name" value="ABC_TRANSPORTER_2"/>
    <property type="match status" value="1"/>
</dbReference>
<dbReference type="InterPro" id="IPR003439">
    <property type="entry name" value="ABC_transporter-like_ATP-bd"/>
</dbReference>
<comment type="caution">
    <text evidence="6">The sequence shown here is derived from an EMBL/GenBank/DDBJ whole genome shotgun (WGS) entry which is preliminary data.</text>
</comment>
<dbReference type="PANTHER" id="PTHR42788">
    <property type="entry name" value="TAURINE IMPORT ATP-BINDING PROTEIN-RELATED"/>
    <property type="match status" value="1"/>
</dbReference>
<gene>
    <name evidence="6" type="ORF">K8V42_02860</name>
</gene>
<evidence type="ECO:0000256" key="3">
    <source>
        <dbReference type="ARBA" id="ARBA00022840"/>
    </source>
</evidence>